<dbReference type="PROSITE" id="PS51850">
    <property type="entry name" value="KARI_N"/>
    <property type="match status" value="1"/>
</dbReference>
<dbReference type="NCBIfam" id="TIGR00465">
    <property type="entry name" value="ilvC"/>
    <property type="match status" value="1"/>
</dbReference>
<keyword evidence="8 12" id="KW-0100">Branched-chain amino acid biosynthesis</keyword>
<feature type="binding site" evidence="12 13">
    <location>
        <position position="227"/>
    </location>
    <ligand>
        <name>Mg(2+)</name>
        <dbReference type="ChEBI" id="CHEBI:18420"/>
        <label>2</label>
    </ligand>
</feature>
<keyword evidence="17" id="KW-1185">Reference proteome</keyword>
<feature type="domain" description="KARI N-terminal Rossmann" evidence="14">
    <location>
        <begin position="2"/>
        <end position="182"/>
    </location>
</feature>
<feature type="binding site" evidence="12 13">
    <location>
        <position position="231"/>
    </location>
    <ligand>
        <name>Mg(2+)</name>
        <dbReference type="ChEBI" id="CHEBI:18420"/>
        <label>2</label>
    </ligand>
</feature>
<dbReference type="AlphaFoldDB" id="A0ABD4Z4Y2"/>
<sequence>MAKIYRDEDINIDYVKNKKIAILGYGSQGRAWALNLRDSGLNVVVGLERKGESWKKAEEDGFKPLFTKDAVRDADIIVFLVPDMVQKNLWINSVKPYMKRGADMVFAHGFNIHYKLIDPPHDSDVYMIAPKAPGPIVRRMFESGYGVPALVAVYQNVSGSAFEKALAIAKALGCARAGVIETTFKEETETDLFGEQVILVGGVMELIKASFETLVKNGYQPEVAYFEVLNELKLIVDLIYEGGLVHMLKAVSDTAKYGGITVGKTIIDDHVKMNMVKALERIRNGEFAREWLKEYENGMPTVHKELEELRNSLIEKVGNEIRKMIFKKA</sequence>
<comment type="pathway">
    <text evidence="2 12">Amino-acid biosynthesis; L-isoleucine biosynthesis; L-isoleucine from 2-oxobutanoate: step 2/4.</text>
</comment>
<comment type="catalytic activity">
    <reaction evidence="12">
        <text>(2R,3R)-2,3-dihydroxy-3-methylpentanoate + NADP(+) = (S)-2-ethyl-2-hydroxy-3-oxobutanoate + NADPH + H(+)</text>
        <dbReference type="Rhea" id="RHEA:13493"/>
        <dbReference type="ChEBI" id="CHEBI:15378"/>
        <dbReference type="ChEBI" id="CHEBI:49256"/>
        <dbReference type="ChEBI" id="CHEBI:49258"/>
        <dbReference type="ChEBI" id="CHEBI:57783"/>
        <dbReference type="ChEBI" id="CHEBI:58349"/>
        <dbReference type="EC" id="1.1.1.86"/>
    </reaction>
</comment>
<feature type="binding site" evidence="12">
    <location>
        <begin position="25"/>
        <end position="28"/>
    </location>
    <ligand>
        <name>NADP(+)</name>
        <dbReference type="ChEBI" id="CHEBI:58349"/>
    </ligand>
</feature>
<dbReference type="PIRSF" id="PIRSF000116">
    <property type="entry name" value="IlvC_gammaproteo"/>
    <property type="match status" value="1"/>
</dbReference>
<evidence type="ECO:0000256" key="5">
    <source>
        <dbReference type="ARBA" id="ARBA00022723"/>
    </source>
</evidence>
<reference evidence="16 17" key="1">
    <citation type="submission" date="2023-05" db="EMBL/GenBank/DDBJ databases">
        <title>A new hyperthermophilic archaea 'Ignisphaera cupida' sp. nov. and description of the family 'Ignisphaeraceae' fam. nov.</title>
        <authorList>
            <person name="Podosokorskaya O.A."/>
            <person name="Elcheninov A.G."/>
            <person name="Klukina A."/>
            <person name="Merkel A.Y."/>
        </authorList>
    </citation>
    <scope>NUCLEOTIDE SEQUENCE [LARGE SCALE GENOMIC DNA]</scope>
    <source>
        <strain evidence="16 17">4213-co</strain>
    </source>
</reference>
<dbReference type="EMBL" id="JASNVW010000001">
    <property type="protein sequence ID" value="MDK6028366.1"/>
    <property type="molecule type" value="Genomic_DNA"/>
</dbReference>
<organism evidence="16 17">
    <name type="scientific">Ignisphaera cupida</name>
    <dbReference type="NCBI Taxonomy" id="3050454"/>
    <lineage>
        <taxon>Archaea</taxon>
        <taxon>Thermoproteota</taxon>
        <taxon>Thermoprotei</taxon>
        <taxon>Desulfurococcales</taxon>
        <taxon>Desulfurococcaceae</taxon>
        <taxon>Ignisphaera</taxon>
    </lineage>
</organism>
<dbReference type="InterPro" id="IPR000506">
    <property type="entry name" value="KARI_C"/>
</dbReference>
<dbReference type="Gene3D" id="3.40.50.720">
    <property type="entry name" value="NAD(P)-binding Rossmann-like Domain"/>
    <property type="match status" value="1"/>
</dbReference>
<dbReference type="NCBIfam" id="NF004017">
    <property type="entry name" value="PRK05479.1"/>
    <property type="match status" value="1"/>
</dbReference>
<dbReference type="Gene3D" id="6.10.240.10">
    <property type="match status" value="1"/>
</dbReference>
<evidence type="ECO:0000313" key="16">
    <source>
        <dbReference type="EMBL" id="MDK6028366.1"/>
    </source>
</evidence>
<comment type="similarity">
    <text evidence="3 12 13">Belongs to the ketol-acid reductoisomerase family.</text>
</comment>
<evidence type="ECO:0000313" key="17">
    <source>
        <dbReference type="Proteomes" id="UP001529235"/>
    </source>
</evidence>
<dbReference type="Pfam" id="PF07991">
    <property type="entry name" value="KARI_N"/>
    <property type="match status" value="1"/>
</dbReference>
<evidence type="ECO:0000256" key="12">
    <source>
        <dbReference type="HAMAP-Rule" id="MF_00435"/>
    </source>
</evidence>
<dbReference type="FunFam" id="3.40.50.720:FF:000023">
    <property type="entry name" value="Ketol-acid reductoisomerase (NADP(+))"/>
    <property type="match status" value="1"/>
</dbReference>
<keyword evidence="7 12" id="KW-0560">Oxidoreductase</keyword>
<comment type="catalytic activity">
    <reaction evidence="12">
        <text>(2R)-2,3-dihydroxy-3-methylbutanoate + NADP(+) = (2S)-2-acetolactate + NADPH + H(+)</text>
        <dbReference type="Rhea" id="RHEA:22068"/>
        <dbReference type="ChEBI" id="CHEBI:15378"/>
        <dbReference type="ChEBI" id="CHEBI:49072"/>
        <dbReference type="ChEBI" id="CHEBI:57783"/>
        <dbReference type="ChEBI" id="CHEBI:58349"/>
        <dbReference type="ChEBI" id="CHEBI:58476"/>
        <dbReference type="EC" id="1.1.1.86"/>
    </reaction>
</comment>
<feature type="binding site" evidence="12">
    <location>
        <position position="53"/>
    </location>
    <ligand>
        <name>NADP(+)</name>
        <dbReference type="ChEBI" id="CHEBI:58349"/>
    </ligand>
</feature>
<dbReference type="Pfam" id="PF01450">
    <property type="entry name" value="KARI_C"/>
    <property type="match status" value="1"/>
</dbReference>
<feature type="binding site" evidence="12 13">
    <location>
        <position position="195"/>
    </location>
    <ligand>
        <name>Mg(2+)</name>
        <dbReference type="ChEBI" id="CHEBI:18420"/>
        <label>1</label>
    </ligand>
</feature>
<feature type="binding site" evidence="12 13">
    <location>
        <position position="191"/>
    </location>
    <ligand>
        <name>Mg(2+)</name>
        <dbReference type="ChEBI" id="CHEBI:18420"/>
        <label>2</label>
    </ligand>
</feature>
<name>A0ABD4Z4Y2_9CREN</name>
<comment type="function">
    <text evidence="11">Involved in the biosynthesis of branched-chain amino acids (BCAA). Catalyzes an alkyl-migration followed by a ketol-acid reduction of (S)-2-acetolactate (S2AL) to yield (R)-2,3-dihydroxy-isovalerate. In the isomerase reaction, S2AL is rearranged via a Mg-dependent methyl migration to produce 3-hydroxy-3-methyl-2-ketobutyrate (HMKB). In the reductase reaction, this 2-ketoacid undergoes a metal-dependent reduction by NADPH or NADH to yield (R)-2,3-dihydroxy-isovalerate.</text>
</comment>
<dbReference type="GO" id="GO:0009099">
    <property type="term" value="P:L-valine biosynthetic process"/>
    <property type="evidence" value="ECO:0007669"/>
    <property type="project" value="UniProtKB-UniRule"/>
</dbReference>
<evidence type="ECO:0000259" key="15">
    <source>
        <dbReference type="PROSITE" id="PS51851"/>
    </source>
</evidence>
<feature type="domain" description="KARI C-terminal knotted" evidence="15">
    <location>
        <begin position="183"/>
        <end position="328"/>
    </location>
</feature>
<dbReference type="PANTHER" id="PTHR21371">
    <property type="entry name" value="KETOL-ACID REDUCTOISOMERASE, MITOCHONDRIAL"/>
    <property type="match status" value="1"/>
</dbReference>
<dbReference type="PANTHER" id="PTHR21371:SF1">
    <property type="entry name" value="KETOL-ACID REDUCTOISOMERASE, MITOCHONDRIAL"/>
    <property type="match status" value="1"/>
</dbReference>
<evidence type="ECO:0000256" key="6">
    <source>
        <dbReference type="ARBA" id="ARBA00022842"/>
    </source>
</evidence>
<keyword evidence="4 12" id="KW-0028">Amino-acid biosynthesis</keyword>
<comment type="caution">
    <text evidence="12">Lacks conserved residue(s) required for the propagation of feature annotation.</text>
</comment>
<dbReference type="SUPFAM" id="SSF48179">
    <property type="entry name" value="6-phosphogluconate dehydrogenase C-terminal domain-like"/>
    <property type="match status" value="1"/>
</dbReference>
<dbReference type="GO" id="GO:0004455">
    <property type="term" value="F:ketol-acid reductoisomerase activity"/>
    <property type="evidence" value="ECO:0007669"/>
    <property type="project" value="UniProtKB-UniRule"/>
</dbReference>
<feature type="active site" evidence="12">
    <location>
        <position position="108"/>
    </location>
</feature>
<evidence type="ECO:0000256" key="13">
    <source>
        <dbReference type="PROSITE-ProRule" id="PRU01198"/>
    </source>
</evidence>
<evidence type="ECO:0000256" key="10">
    <source>
        <dbReference type="ARBA" id="ARBA00052344"/>
    </source>
</evidence>
<keyword evidence="5 12" id="KW-0479">Metal-binding</keyword>
<evidence type="ECO:0000256" key="4">
    <source>
        <dbReference type="ARBA" id="ARBA00022605"/>
    </source>
</evidence>
<dbReference type="RefSeq" id="WP_285273331.1">
    <property type="nucleotide sequence ID" value="NZ_JASNVW010000001.1"/>
</dbReference>
<comment type="caution">
    <text evidence="16">The sequence shown here is derived from an EMBL/GenBank/DDBJ whole genome shotgun (WGS) entry which is preliminary data.</text>
</comment>
<feature type="binding site" evidence="12">
    <location>
        <position position="134"/>
    </location>
    <ligand>
        <name>NADP(+)</name>
        <dbReference type="ChEBI" id="CHEBI:58349"/>
    </ligand>
</feature>
<dbReference type="HAMAP" id="MF_00435">
    <property type="entry name" value="IlvC"/>
    <property type="match status" value="1"/>
</dbReference>
<dbReference type="InterPro" id="IPR014359">
    <property type="entry name" value="KARI_prok"/>
</dbReference>
<comment type="cofactor">
    <cofactor evidence="12">
        <name>Mg(2+)</name>
        <dbReference type="ChEBI" id="CHEBI:18420"/>
    </cofactor>
    <text evidence="12">Binds 2 magnesium ions per subunit.</text>
</comment>
<gene>
    <name evidence="12 16" type="primary">ilvC</name>
    <name evidence="16" type="ORF">QPL79_03190</name>
</gene>
<dbReference type="InterPro" id="IPR036291">
    <property type="entry name" value="NAD(P)-bd_dom_sf"/>
</dbReference>
<dbReference type="GO" id="GO:0000287">
    <property type="term" value="F:magnesium ion binding"/>
    <property type="evidence" value="ECO:0007669"/>
    <property type="project" value="UniProtKB-UniRule"/>
</dbReference>
<feature type="binding site" evidence="12 13">
    <location>
        <position position="191"/>
    </location>
    <ligand>
        <name>Mg(2+)</name>
        <dbReference type="ChEBI" id="CHEBI:18420"/>
        <label>1</label>
    </ligand>
</feature>
<evidence type="ECO:0000256" key="2">
    <source>
        <dbReference type="ARBA" id="ARBA00004885"/>
    </source>
</evidence>
<evidence type="ECO:0000256" key="8">
    <source>
        <dbReference type="ARBA" id="ARBA00023304"/>
    </source>
</evidence>
<dbReference type="InterPro" id="IPR008927">
    <property type="entry name" value="6-PGluconate_DH-like_C_sf"/>
</dbReference>
<evidence type="ECO:0000259" key="14">
    <source>
        <dbReference type="PROSITE" id="PS51850"/>
    </source>
</evidence>
<comment type="pathway">
    <text evidence="1 12">Amino-acid biosynthesis; L-valine biosynthesis; L-valine from pyruvate: step 2/4.</text>
</comment>
<accession>A0ABD4Z4Y2</accession>
<comment type="function">
    <text evidence="12">Involved in the biosynthesis of branched-chain amino acids (BCAA). Catalyzes an alkyl-migration followed by a ketol-acid reduction of (S)-2-acetolactate (S2AL) to yield (R)-2,3-dihydroxy-isovalerate. In the isomerase reaction, S2AL is rearranged via a Mg-dependent methyl migration to produce 3-hydroxy-3-methyl-2-ketobutyrate (HMKB). In the reductase reaction, this 2-ketoacid undergoes a metal-dependent reduction by NADPH to yield (R)-2,3-dihydroxy-isovalerate.</text>
</comment>
<proteinExistence type="inferred from homology"/>
<evidence type="ECO:0000256" key="3">
    <source>
        <dbReference type="ARBA" id="ARBA00010318"/>
    </source>
</evidence>
<protein>
    <recommendedName>
        <fullName evidence="12">Ketol-acid reductoisomerase (NADP(+))</fullName>
        <shortName evidence="12">KARI</shortName>
        <ecNumber evidence="12">1.1.1.86</ecNumber>
    </recommendedName>
    <alternativeName>
        <fullName evidence="12">Acetohydroxy-acid isomeroreductase</fullName>
        <shortName evidence="12">AHIR</shortName>
    </alternativeName>
    <alternativeName>
        <fullName evidence="12">Alpha-keto-beta-hydroxylacyl reductoisomerase</fullName>
    </alternativeName>
</protein>
<comment type="catalytic activity">
    <reaction evidence="9">
        <text>(2R)-2,3-dihydroxy-3-methylbutanoate + NAD(+) = (2S)-2-acetolactate + NADH + H(+)</text>
        <dbReference type="Rhea" id="RHEA:30627"/>
        <dbReference type="ChEBI" id="CHEBI:15378"/>
        <dbReference type="ChEBI" id="CHEBI:49072"/>
        <dbReference type="ChEBI" id="CHEBI:57540"/>
        <dbReference type="ChEBI" id="CHEBI:57945"/>
        <dbReference type="ChEBI" id="CHEBI:58476"/>
        <dbReference type="EC" id="1.1.1.383"/>
    </reaction>
</comment>
<dbReference type="InterPro" id="IPR013023">
    <property type="entry name" value="KARI"/>
</dbReference>
<dbReference type="PROSITE" id="PS51851">
    <property type="entry name" value="KARI_C"/>
    <property type="match status" value="1"/>
</dbReference>
<feature type="binding site" evidence="12 13">
    <location>
        <position position="252"/>
    </location>
    <ligand>
        <name>substrate</name>
    </ligand>
</feature>
<dbReference type="EC" id="1.1.1.86" evidence="12"/>
<dbReference type="SUPFAM" id="SSF51735">
    <property type="entry name" value="NAD(P)-binding Rossmann-fold domains"/>
    <property type="match status" value="1"/>
</dbReference>
<keyword evidence="12" id="KW-0521">NADP</keyword>
<evidence type="ECO:0000256" key="1">
    <source>
        <dbReference type="ARBA" id="ARBA00004864"/>
    </source>
</evidence>
<dbReference type="InterPro" id="IPR013116">
    <property type="entry name" value="KARI_N"/>
</dbReference>
<evidence type="ECO:0000256" key="9">
    <source>
        <dbReference type="ARBA" id="ARBA00050504"/>
    </source>
</evidence>
<dbReference type="GO" id="GO:0009097">
    <property type="term" value="P:isoleucine biosynthetic process"/>
    <property type="evidence" value="ECO:0007669"/>
    <property type="project" value="UniProtKB-UniRule"/>
</dbReference>
<evidence type="ECO:0000256" key="7">
    <source>
        <dbReference type="ARBA" id="ARBA00023002"/>
    </source>
</evidence>
<comment type="catalytic activity">
    <reaction evidence="10">
        <text>(2R)-2,3-dihydroxy-3-methylbutanoate + NADP(+) = (2S)-2-acetolactate + NADPH + H(+)</text>
        <dbReference type="Rhea" id="RHEA:22068"/>
        <dbReference type="ChEBI" id="CHEBI:15378"/>
        <dbReference type="ChEBI" id="CHEBI:49072"/>
        <dbReference type="ChEBI" id="CHEBI:57783"/>
        <dbReference type="ChEBI" id="CHEBI:58349"/>
        <dbReference type="ChEBI" id="CHEBI:58476"/>
        <dbReference type="EC" id="1.1.1.383"/>
    </reaction>
</comment>
<keyword evidence="6 12" id="KW-0460">Magnesium</keyword>
<evidence type="ECO:0000256" key="11">
    <source>
        <dbReference type="ARBA" id="ARBA00055021"/>
    </source>
</evidence>
<dbReference type="Proteomes" id="UP001529235">
    <property type="component" value="Unassembled WGS sequence"/>
</dbReference>